<reference evidence="1 2" key="1">
    <citation type="submission" date="2019-09" db="EMBL/GenBank/DDBJ databases">
        <title>A chromosome-level genome assembly of the Chinese tupelo Nyssa sinensis.</title>
        <authorList>
            <person name="Yang X."/>
            <person name="Kang M."/>
            <person name="Yang Y."/>
            <person name="Xiong H."/>
            <person name="Wang M."/>
            <person name="Zhang Z."/>
            <person name="Wang Z."/>
            <person name="Wu H."/>
            <person name="Ma T."/>
            <person name="Liu J."/>
            <person name="Xi Z."/>
        </authorList>
    </citation>
    <scope>NUCLEOTIDE SEQUENCE [LARGE SCALE GENOMIC DNA]</scope>
    <source>
        <strain evidence="1">J267</strain>
        <tissue evidence="1">Leaf</tissue>
    </source>
</reference>
<dbReference type="AlphaFoldDB" id="A0A5J5A2C9"/>
<proteinExistence type="predicted"/>
<sequence length="107" mass="11640">MWLCSSRTEKREGKNRVAAAALEQQLQCFYSKEERTCGKSYCCKACSGSRGLTLVMNRSSRGSREEAAKAVAVGAATISVEAFSGCELAVVVKFLKGDRNAKFIYKG</sequence>
<accession>A0A5J5A2C9</accession>
<evidence type="ECO:0000313" key="2">
    <source>
        <dbReference type="Proteomes" id="UP000325577"/>
    </source>
</evidence>
<evidence type="ECO:0000313" key="1">
    <source>
        <dbReference type="EMBL" id="KAA8524354.1"/>
    </source>
</evidence>
<keyword evidence="2" id="KW-1185">Reference proteome</keyword>
<dbReference type="Proteomes" id="UP000325577">
    <property type="component" value="Linkage Group LG4"/>
</dbReference>
<dbReference type="EMBL" id="CM018047">
    <property type="protein sequence ID" value="KAA8524354.1"/>
    <property type="molecule type" value="Genomic_DNA"/>
</dbReference>
<gene>
    <name evidence="1" type="ORF">F0562_010777</name>
</gene>
<name>A0A5J5A2C9_9ASTE</name>
<organism evidence="1 2">
    <name type="scientific">Nyssa sinensis</name>
    <dbReference type="NCBI Taxonomy" id="561372"/>
    <lineage>
        <taxon>Eukaryota</taxon>
        <taxon>Viridiplantae</taxon>
        <taxon>Streptophyta</taxon>
        <taxon>Embryophyta</taxon>
        <taxon>Tracheophyta</taxon>
        <taxon>Spermatophyta</taxon>
        <taxon>Magnoliopsida</taxon>
        <taxon>eudicotyledons</taxon>
        <taxon>Gunneridae</taxon>
        <taxon>Pentapetalae</taxon>
        <taxon>asterids</taxon>
        <taxon>Cornales</taxon>
        <taxon>Nyssaceae</taxon>
        <taxon>Nyssa</taxon>
    </lineage>
</organism>
<protein>
    <submittedName>
        <fullName evidence="1">Uncharacterized protein</fullName>
    </submittedName>
</protein>